<protein>
    <submittedName>
        <fullName evidence="1">Uncharacterized protein</fullName>
    </submittedName>
</protein>
<dbReference type="HOGENOM" id="CLU_3377171_0_0_1"/>
<organism evidence="1">
    <name type="scientific">Fusarium oxysporum f. sp. conglutinans race 2 54008</name>
    <dbReference type="NCBI Taxonomy" id="1089457"/>
    <lineage>
        <taxon>Eukaryota</taxon>
        <taxon>Fungi</taxon>
        <taxon>Dikarya</taxon>
        <taxon>Ascomycota</taxon>
        <taxon>Pezizomycotina</taxon>
        <taxon>Sordariomycetes</taxon>
        <taxon>Hypocreomycetidae</taxon>
        <taxon>Hypocreales</taxon>
        <taxon>Nectriaceae</taxon>
        <taxon>Fusarium</taxon>
        <taxon>Fusarium oxysporum species complex</taxon>
    </lineage>
</organism>
<reference evidence="1" key="1">
    <citation type="submission" date="2011-11" db="EMBL/GenBank/DDBJ databases">
        <title>The Genome Sequence of Fusarium oxysporum PHW808.</title>
        <authorList>
            <consortium name="The Broad Institute Genome Sequencing Platform"/>
            <person name="Ma L.-J."/>
            <person name="Gale L.R."/>
            <person name="Schwartz D.C."/>
            <person name="Zhou S."/>
            <person name="Corby-Kistler H."/>
            <person name="Young S.K."/>
            <person name="Zeng Q."/>
            <person name="Gargeya S."/>
            <person name="Fitzgerald M."/>
            <person name="Haas B."/>
            <person name="Abouelleil A."/>
            <person name="Alvarado L."/>
            <person name="Arachchi H.M."/>
            <person name="Berlin A."/>
            <person name="Brown A."/>
            <person name="Chapman S.B."/>
            <person name="Chen Z."/>
            <person name="Dunbar C."/>
            <person name="Freedman E."/>
            <person name="Gearin G."/>
            <person name="Goldberg J."/>
            <person name="Griggs A."/>
            <person name="Gujja S."/>
            <person name="Heiman D."/>
            <person name="Howarth C."/>
            <person name="Larson L."/>
            <person name="Lui A."/>
            <person name="MacDonald P.J.P."/>
            <person name="Montmayeur A."/>
            <person name="Murphy C."/>
            <person name="Neiman D."/>
            <person name="Pearson M."/>
            <person name="Priest M."/>
            <person name="Roberts A."/>
            <person name="Saif S."/>
            <person name="Shea T."/>
            <person name="Shenoy N."/>
            <person name="Sisk P."/>
            <person name="Stolte C."/>
            <person name="Sykes S."/>
            <person name="Wortman J."/>
            <person name="Nusbaum C."/>
            <person name="Birren B."/>
        </authorList>
    </citation>
    <scope>NUCLEOTIDE SEQUENCE [LARGE SCALE GENOMIC DNA]</scope>
    <source>
        <strain evidence="1">54008</strain>
    </source>
</reference>
<evidence type="ECO:0000313" key="1">
    <source>
        <dbReference type="EMBL" id="EXL76658.1"/>
    </source>
</evidence>
<dbReference type="AlphaFoldDB" id="X0HJR2"/>
<proteinExistence type="predicted"/>
<dbReference type="Proteomes" id="UP000030676">
    <property type="component" value="Unassembled WGS sequence"/>
</dbReference>
<dbReference type="EMBL" id="JH658851">
    <property type="protein sequence ID" value="EXL76658.1"/>
    <property type="molecule type" value="Genomic_DNA"/>
</dbReference>
<name>X0HJR2_FUSOX</name>
<gene>
    <name evidence="1" type="ORF">FOPG_08748</name>
</gene>
<sequence length="34" mass="3900">MPSKPLMEPAVWLGSVRIQPSQRLRLHRLNTLSS</sequence>
<reference evidence="1" key="2">
    <citation type="submission" date="2012-05" db="EMBL/GenBank/DDBJ databases">
        <title>The Genome Annotation of Fusarium oxysporum PHW808.</title>
        <authorList>
            <consortium name="The Broad Institute Genomics Platform"/>
            <person name="Ma L.-J."/>
            <person name="Corby-Kistler H."/>
            <person name="Broz K."/>
            <person name="Gale L.R."/>
            <person name="Jonkers W."/>
            <person name="O'Donnell K."/>
            <person name="Ploetz R."/>
            <person name="Steinberg C."/>
            <person name="Schwartz D.C."/>
            <person name="VanEtten H."/>
            <person name="Zhou S."/>
            <person name="Young S.K."/>
            <person name="Zeng Q."/>
            <person name="Gargeya S."/>
            <person name="Fitzgerald M."/>
            <person name="Abouelleil A."/>
            <person name="Alvarado L."/>
            <person name="Chapman S.B."/>
            <person name="Gainer-Dewar J."/>
            <person name="Goldberg J."/>
            <person name="Griggs A."/>
            <person name="Gujja S."/>
            <person name="Hansen M."/>
            <person name="Howarth C."/>
            <person name="Imamovic A."/>
            <person name="Ireland A."/>
            <person name="Larimer J."/>
            <person name="McCowan C."/>
            <person name="Murphy C."/>
            <person name="Pearson M."/>
            <person name="Poon T.W."/>
            <person name="Priest M."/>
            <person name="Roberts A."/>
            <person name="Saif S."/>
            <person name="Shea T."/>
            <person name="Sykes S."/>
            <person name="Wortman J."/>
            <person name="Nusbaum C."/>
            <person name="Birren B."/>
        </authorList>
    </citation>
    <scope>NUCLEOTIDE SEQUENCE</scope>
    <source>
        <strain evidence="1">54008</strain>
    </source>
</reference>
<accession>X0HJR2</accession>